<dbReference type="Pfam" id="PF00672">
    <property type="entry name" value="HAMP"/>
    <property type="match status" value="1"/>
</dbReference>
<organism evidence="14 15">
    <name type="scientific">Lysobacter soli</name>
    <dbReference type="NCBI Taxonomy" id="453783"/>
    <lineage>
        <taxon>Bacteria</taxon>
        <taxon>Pseudomonadati</taxon>
        <taxon>Pseudomonadota</taxon>
        <taxon>Gammaproteobacteria</taxon>
        <taxon>Lysobacterales</taxon>
        <taxon>Lysobacteraceae</taxon>
        <taxon>Lysobacter</taxon>
    </lineage>
</organism>
<evidence type="ECO:0000256" key="11">
    <source>
        <dbReference type="SAM" id="Phobius"/>
    </source>
</evidence>
<reference evidence="14 15" key="1">
    <citation type="submission" date="2018-08" db="EMBL/GenBank/DDBJ databases">
        <title>Lysobacter soli KCTC 22011, whole genome shotgun sequence.</title>
        <authorList>
            <person name="Zhang X."/>
            <person name="Feng G."/>
            <person name="Zhu H."/>
        </authorList>
    </citation>
    <scope>NUCLEOTIDE SEQUENCE [LARGE SCALE GENOMIC DNA]</scope>
    <source>
        <strain evidence="14 15">KCTC 22011</strain>
    </source>
</reference>
<dbReference type="SUPFAM" id="SSF55874">
    <property type="entry name" value="ATPase domain of HSP90 chaperone/DNA topoisomerase II/histidine kinase"/>
    <property type="match status" value="1"/>
</dbReference>
<dbReference type="SMART" id="SM00304">
    <property type="entry name" value="HAMP"/>
    <property type="match status" value="1"/>
</dbReference>
<dbReference type="InterPro" id="IPR003661">
    <property type="entry name" value="HisK_dim/P_dom"/>
</dbReference>
<dbReference type="Gene3D" id="6.10.340.10">
    <property type="match status" value="1"/>
</dbReference>
<evidence type="ECO:0000256" key="5">
    <source>
        <dbReference type="ARBA" id="ARBA00022679"/>
    </source>
</evidence>
<keyword evidence="4" id="KW-0597">Phosphoprotein</keyword>
<feature type="domain" description="HAMP" evidence="13">
    <location>
        <begin position="182"/>
        <end position="235"/>
    </location>
</feature>
<evidence type="ECO:0000259" key="12">
    <source>
        <dbReference type="PROSITE" id="PS50109"/>
    </source>
</evidence>
<proteinExistence type="predicted"/>
<feature type="transmembrane region" description="Helical" evidence="11">
    <location>
        <begin position="157"/>
        <end position="179"/>
    </location>
</feature>
<evidence type="ECO:0000256" key="1">
    <source>
        <dbReference type="ARBA" id="ARBA00000085"/>
    </source>
</evidence>
<dbReference type="PROSITE" id="PS50109">
    <property type="entry name" value="HIS_KIN"/>
    <property type="match status" value="1"/>
</dbReference>
<evidence type="ECO:0000256" key="9">
    <source>
        <dbReference type="ARBA" id="ARBA00023012"/>
    </source>
</evidence>
<sequence length="466" mass="49788">MTGPLRSTSTRLALAVMGAFLLAFVLLGAGVYVAVSTLLLQDARELVRTDSAGLMQLQRDGGRAALVQELRDRLDAPDDPDAVYALIGADGRVEVGDVPALHAGRGVRWTTFELAGDAVPGDGTQSRRVLAQLQPLPNGETLLTGLRLQSQDRFLALMLRTALVALAVAATLGALAGWLTSRWVSHRLGHLDRTAARVGGGELGLRVPLDGSGDAFDRLGRRFNAMLDRIEELLGGVRHATDHIAHDLRTPLTRLRNRLEDLRHRSGATPAERAALDGAVQETDHLLTTFGALLRLARIEAQPPAGEGPELDLSALAADAAELYTPIGAERSVRLALSLEPALVRGDRDQLFQMLVNLLDNALKYAPEGSEVGLSLHVGEAAVLRVDDGGPGIPEADRERVFDRFQRLESHRGTPGSGLGLSLVRAIVHRHGGRIELIDRAPGLRVQVTLPLAGAPGRIAPAEPLE</sequence>
<evidence type="ECO:0000313" key="15">
    <source>
        <dbReference type="Proteomes" id="UP000256829"/>
    </source>
</evidence>
<keyword evidence="8 11" id="KW-1133">Transmembrane helix</keyword>
<evidence type="ECO:0000256" key="3">
    <source>
        <dbReference type="ARBA" id="ARBA00012438"/>
    </source>
</evidence>
<keyword evidence="6 11" id="KW-0812">Transmembrane</keyword>
<keyword evidence="7 14" id="KW-0418">Kinase</keyword>
<dbReference type="InterPro" id="IPR036890">
    <property type="entry name" value="HATPase_C_sf"/>
</dbReference>
<feature type="transmembrane region" description="Helical" evidence="11">
    <location>
        <begin position="12"/>
        <end position="40"/>
    </location>
</feature>
<dbReference type="Pfam" id="PF00512">
    <property type="entry name" value="HisKA"/>
    <property type="match status" value="1"/>
</dbReference>
<dbReference type="SMART" id="SM00387">
    <property type="entry name" value="HATPase_c"/>
    <property type="match status" value="1"/>
</dbReference>
<dbReference type="InterPro" id="IPR004358">
    <property type="entry name" value="Sig_transdc_His_kin-like_C"/>
</dbReference>
<keyword evidence="15" id="KW-1185">Reference proteome</keyword>
<dbReference type="RefSeq" id="WP_115841312.1">
    <property type="nucleotide sequence ID" value="NZ_CP183976.1"/>
</dbReference>
<evidence type="ECO:0000313" key="14">
    <source>
        <dbReference type="EMBL" id="RDY68797.1"/>
    </source>
</evidence>
<dbReference type="CDD" id="cd00075">
    <property type="entry name" value="HATPase"/>
    <property type="match status" value="1"/>
</dbReference>
<evidence type="ECO:0000256" key="7">
    <source>
        <dbReference type="ARBA" id="ARBA00022777"/>
    </source>
</evidence>
<dbReference type="InterPro" id="IPR005467">
    <property type="entry name" value="His_kinase_dom"/>
</dbReference>
<evidence type="ECO:0000256" key="2">
    <source>
        <dbReference type="ARBA" id="ARBA00004370"/>
    </source>
</evidence>
<dbReference type="PANTHER" id="PTHR45436">
    <property type="entry name" value="SENSOR HISTIDINE KINASE YKOH"/>
    <property type="match status" value="1"/>
</dbReference>
<comment type="caution">
    <text evidence="14">The sequence shown here is derived from an EMBL/GenBank/DDBJ whole genome shotgun (WGS) entry which is preliminary data.</text>
</comment>
<accession>A0A3D8VHE4</accession>
<gene>
    <name evidence="14" type="ORF">DX912_04695</name>
</gene>
<feature type="domain" description="Histidine kinase" evidence="12">
    <location>
        <begin position="243"/>
        <end position="454"/>
    </location>
</feature>
<dbReference type="Proteomes" id="UP000256829">
    <property type="component" value="Unassembled WGS sequence"/>
</dbReference>
<evidence type="ECO:0000259" key="13">
    <source>
        <dbReference type="PROSITE" id="PS50885"/>
    </source>
</evidence>
<evidence type="ECO:0000256" key="8">
    <source>
        <dbReference type="ARBA" id="ARBA00022989"/>
    </source>
</evidence>
<dbReference type="PRINTS" id="PR00344">
    <property type="entry name" value="BCTRLSENSOR"/>
</dbReference>
<dbReference type="EMBL" id="QTJR01000002">
    <property type="protein sequence ID" value="RDY68797.1"/>
    <property type="molecule type" value="Genomic_DNA"/>
</dbReference>
<dbReference type="CDD" id="cd00082">
    <property type="entry name" value="HisKA"/>
    <property type="match status" value="1"/>
</dbReference>
<comment type="subcellular location">
    <subcellularLocation>
        <location evidence="2">Membrane</location>
    </subcellularLocation>
</comment>
<keyword evidence="10 11" id="KW-0472">Membrane</keyword>
<dbReference type="InterPro" id="IPR003594">
    <property type="entry name" value="HATPase_dom"/>
</dbReference>
<dbReference type="SUPFAM" id="SSF47384">
    <property type="entry name" value="Homodimeric domain of signal transducing histidine kinase"/>
    <property type="match status" value="1"/>
</dbReference>
<protein>
    <recommendedName>
        <fullName evidence="3">histidine kinase</fullName>
        <ecNumber evidence="3">2.7.13.3</ecNumber>
    </recommendedName>
</protein>
<dbReference type="EC" id="2.7.13.3" evidence="3"/>
<dbReference type="SMART" id="SM00388">
    <property type="entry name" value="HisKA"/>
    <property type="match status" value="1"/>
</dbReference>
<evidence type="ECO:0000256" key="10">
    <source>
        <dbReference type="ARBA" id="ARBA00023136"/>
    </source>
</evidence>
<dbReference type="PANTHER" id="PTHR45436:SF8">
    <property type="entry name" value="HISTIDINE KINASE"/>
    <property type="match status" value="1"/>
</dbReference>
<evidence type="ECO:0000256" key="6">
    <source>
        <dbReference type="ARBA" id="ARBA00022692"/>
    </source>
</evidence>
<dbReference type="PROSITE" id="PS50885">
    <property type="entry name" value="HAMP"/>
    <property type="match status" value="1"/>
</dbReference>
<dbReference type="InterPro" id="IPR003660">
    <property type="entry name" value="HAMP_dom"/>
</dbReference>
<dbReference type="SUPFAM" id="SSF158472">
    <property type="entry name" value="HAMP domain-like"/>
    <property type="match status" value="1"/>
</dbReference>
<dbReference type="Gene3D" id="1.10.287.130">
    <property type="match status" value="1"/>
</dbReference>
<dbReference type="Gene3D" id="3.30.565.10">
    <property type="entry name" value="Histidine kinase-like ATPase, C-terminal domain"/>
    <property type="match status" value="1"/>
</dbReference>
<evidence type="ECO:0000256" key="4">
    <source>
        <dbReference type="ARBA" id="ARBA00022553"/>
    </source>
</evidence>
<name>A0A3D8VHE4_9GAMM</name>
<comment type="catalytic activity">
    <reaction evidence="1">
        <text>ATP + protein L-histidine = ADP + protein N-phospho-L-histidine.</text>
        <dbReference type="EC" id="2.7.13.3"/>
    </reaction>
</comment>
<keyword evidence="5" id="KW-0808">Transferase</keyword>
<dbReference type="GO" id="GO:0005886">
    <property type="term" value="C:plasma membrane"/>
    <property type="evidence" value="ECO:0007669"/>
    <property type="project" value="TreeGrafter"/>
</dbReference>
<dbReference type="GO" id="GO:0000155">
    <property type="term" value="F:phosphorelay sensor kinase activity"/>
    <property type="evidence" value="ECO:0007669"/>
    <property type="project" value="InterPro"/>
</dbReference>
<dbReference type="InterPro" id="IPR050428">
    <property type="entry name" value="TCS_sensor_his_kinase"/>
</dbReference>
<dbReference type="CDD" id="cd06225">
    <property type="entry name" value="HAMP"/>
    <property type="match status" value="1"/>
</dbReference>
<dbReference type="Pfam" id="PF02518">
    <property type="entry name" value="HATPase_c"/>
    <property type="match status" value="1"/>
</dbReference>
<dbReference type="InterPro" id="IPR036097">
    <property type="entry name" value="HisK_dim/P_sf"/>
</dbReference>
<dbReference type="AlphaFoldDB" id="A0A3D8VHE4"/>
<keyword evidence="9" id="KW-0902">Two-component regulatory system</keyword>